<keyword evidence="4" id="KW-1185">Reference proteome</keyword>
<keyword evidence="1" id="KW-0812">Transmembrane</keyword>
<dbReference type="Proteomes" id="UP000565205">
    <property type="component" value="Unassembled WGS sequence"/>
</dbReference>
<dbReference type="RefSeq" id="WP_176626424.1">
    <property type="nucleotide sequence ID" value="NZ_JABXXQ010000522.1"/>
</dbReference>
<keyword evidence="1" id="KW-1133">Transmembrane helix</keyword>
<organism evidence="3 5">
    <name type="scientific">Endobacter medicaginis</name>
    <dbReference type="NCBI Taxonomy" id="1181271"/>
    <lineage>
        <taxon>Bacteria</taxon>
        <taxon>Pseudomonadati</taxon>
        <taxon>Pseudomonadota</taxon>
        <taxon>Alphaproteobacteria</taxon>
        <taxon>Acetobacterales</taxon>
        <taxon>Acetobacteraceae</taxon>
        <taxon>Endobacter</taxon>
    </lineage>
</organism>
<evidence type="ECO:0000313" key="3">
    <source>
        <dbReference type="EMBL" id="NVN31845.1"/>
    </source>
</evidence>
<dbReference type="EMBL" id="JABXXQ010000522">
    <property type="protein sequence ID" value="NVN31845.1"/>
    <property type="molecule type" value="Genomic_DNA"/>
</dbReference>
<reference evidence="2 4" key="2">
    <citation type="submission" date="2020-08" db="EMBL/GenBank/DDBJ databases">
        <title>Genomic Encyclopedia of Type Strains, Phase III (KMG-III): the genomes of soil and plant-associated and newly described type strains.</title>
        <authorList>
            <person name="Whitman W."/>
        </authorList>
    </citation>
    <scope>NUCLEOTIDE SEQUENCE [LARGE SCALE GENOMIC DNA]</scope>
    <source>
        <strain evidence="2 4">CECT 8088</strain>
    </source>
</reference>
<name>A0A850NWD0_9PROT</name>
<accession>A0A850NWD0</accession>
<proteinExistence type="predicted"/>
<protein>
    <submittedName>
        <fullName evidence="3">Uncharacterized protein</fullName>
    </submittedName>
</protein>
<evidence type="ECO:0000313" key="5">
    <source>
        <dbReference type="Proteomes" id="UP000565205"/>
    </source>
</evidence>
<feature type="transmembrane region" description="Helical" evidence="1">
    <location>
        <begin position="7"/>
        <end position="27"/>
    </location>
</feature>
<dbReference type="Proteomes" id="UP000557688">
    <property type="component" value="Unassembled WGS sequence"/>
</dbReference>
<dbReference type="AlphaFoldDB" id="A0A850NWD0"/>
<evidence type="ECO:0000313" key="2">
    <source>
        <dbReference type="EMBL" id="MBB3174582.1"/>
    </source>
</evidence>
<gene>
    <name evidence="2" type="ORF">FHR90_002427</name>
    <name evidence="3" type="ORF">HUK83_16080</name>
</gene>
<comment type="caution">
    <text evidence="3">The sequence shown here is derived from an EMBL/GenBank/DDBJ whole genome shotgun (WGS) entry which is preliminary data.</text>
</comment>
<reference evidence="3 5" key="1">
    <citation type="submission" date="2020-06" db="EMBL/GenBank/DDBJ databases">
        <title>Description of novel acetic acid bacteria.</title>
        <authorList>
            <person name="Sombolestani A."/>
        </authorList>
    </citation>
    <scope>NUCLEOTIDE SEQUENCE [LARGE SCALE GENOMIC DNA]</scope>
    <source>
        <strain evidence="3 5">LMG 26838</strain>
    </source>
</reference>
<evidence type="ECO:0000256" key="1">
    <source>
        <dbReference type="SAM" id="Phobius"/>
    </source>
</evidence>
<evidence type="ECO:0000313" key="4">
    <source>
        <dbReference type="Proteomes" id="UP000557688"/>
    </source>
</evidence>
<sequence length="48" mass="5247">MARRPDYTAWIVLGTVAGLLLVGFFVFPAVQHYVAHEDCIGHGATNCE</sequence>
<dbReference type="EMBL" id="JACHXV010000009">
    <property type="protein sequence ID" value="MBB3174582.1"/>
    <property type="molecule type" value="Genomic_DNA"/>
</dbReference>
<keyword evidence="1" id="KW-0472">Membrane</keyword>